<dbReference type="InterPro" id="IPR039369">
    <property type="entry name" value="LacA-like"/>
</dbReference>
<sequence length="196" mass="21297">MNLNEQMQQILSGAMYNDLTPELNKARQNALILTNEYNASYGRPHAEREAVLKRLFNSIGEQVHFEPNLRCEFGSNISIGSYFFANFDCILLDCGGIEIGDHVLFGPRVGIYTANHAADAYERIHGGCYAKPVKIGSNVWVGAGVHINQGVTIGENSIIGSGSVVTRDIPANVIAAGVPCRVIRSITEADKTGYQP</sequence>
<dbReference type="InterPro" id="IPR011004">
    <property type="entry name" value="Trimer_LpxA-like_sf"/>
</dbReference>
<dbReference type="GO" id="GO:0008870">
    <property type="term" value="F:galactoside O-acetyltransferase activity"/>
    <property type="evidence" value="ECO:0007669"/>
    <property type="project" value="TreeGrafter"/>
</dbReference>
<dbReference type="CDD" id="cd03357">
    <property type="entry name" value="LbH_MAT_GAT"/>
    <property type="match status" value="1"/>
</dbReference>
<evidence type="ECO:0000256" key="3">
    <source>
        <dbReference type="ARBA" id="ARBA00022737"/>
    </source>
</evidence>
<dbReference type="RefSeq" id="WP_112331684.1">
    <property type="nucleotide sequence ID" value="NZ_QLYR01000001.1"/>
</dbReference>
<gene>
    <name evidence="7" type="ORF">DPQ25_03015</name>
</gene>
<dbReference type="Proteomes" id="UP000249377">
    <property type="component" value="Unassembled WGS sequence"/>
</dbReference>
<dbReference type="SUPFAM" id="SSF51161">
    <property type="entry name" value="Trimeric LpxA-like enzymes"/>
    <property type="match status" value="1"/>
</dbReference>
<dbReference type="PANTHER" id="PTHR43017">
    <property type="entry name" value="GALACTOSIDE O-ACETYLTRANSFERASE"/>
    <property type="match status" value="1"/>
</dbReference>
<evidence type="ECO:0000313" key="8">
    <source>
        <dbReference type="Proteomes" id="UP000249377"/>
    </source>
</evidence>
<keyword evidence="8" id="KW-1185">Reference proteome</keyword>
<evidence type="ECO:0000256" key="1">
    <source>
        <dbReference type="ARBA" id="ARBA00007274"/>
    </source>
</evidence>
<dbReference type="InterPro" id="IPR018357">
    <property type="entry name" value="Hexapep_transf_CS"/>
</dbReference>
<keyword evidence="4 5" id="KW-0012">Acyltransferase</keyword>
<dbReference type="Pfam" id="PF00132">
    <property type="entry name" value="Hexapep"/>
    <property type="match status" value="1"/>
</dbReference>
<dbReference type="FunFam" id="2.160.10.10:FF:000008">
    <property type="entry name" value="Maltose O-acetyltransferase"/>
    <property type="match status" value="1"/>
</dbReference>
<evidence type="ECO:0000259" key="6">
    <source>
        <dbReference type="SMART" id="SM01266"/>
    </source>
</evidence>
<comment type="similarity">
    <text evidence="1 5">Belongs to the transferase hexapeptide repeat family.</text>
</comment>
<dbReference type="SMART" id="SM01266">
    <property type="entry name" value="Mac"/>
    <property type="match status" value="1"/>
</dbReference>
<reference evidence="7 8" key="1">
    <citation type="submission" date="2018-06" db="EMBL/GenBank/DDBJ databases">
        <title>Noncontiguous genome sequence of Ruminococcaceae bacterium ASD2818.</title>
        <authorList>
            <person name="Chaplin A.V."/>
            <person name="Sokolova S.R."/>
            <person name="Kochetkova T.O."/>
            <person name="Goltsov A.Y."/>
            <person name="Trofimov D.Y."/>
            <person name="Efimov B.A."/>
        </authorList>
    </citation>
    <scope>NUCLEOTIDE SEQUENCE [LARGE SCALE GENOMIC DNA]</scope>
    <source>
        <strain evidence="7 8">ASD2818</strain>
    </source>
</reference>
<evidence type="ECO:0000256" key="4">
    <source>
        <dbReference type="ARBA" id="ARBA00023315"/>
    </source>
</evidence>
<dbReference type="InterPro" id="IPR001451">
    <property type="entry name" value="Hexapep"/>
</dbReference>
<accession>A0A328UFA2</accession>
<keyword evidence="3" id="KW-0677">Repeat</keyword>
<dbReference type="EMBL" id="QLYR01000001">
    <property type="protein sequence ID" value="RAQ30487.1"/>
    <property type="molecule type" value="Genomic_DNA"/>
</dbReference>
<evidence type="ECO:0000256" key="2">
    <source>
        <dbReference type="ARBA" id="ARBA00022679"/>
    </source>
</evidence>
<dbReference type="PROSITE" id="PS00101">
    <property type="entry name" value="HEXAPEP_TRANSFERASES"/>
    <property type="match status" value="1"/>
</dbReference>
<protein>
    <recommendedName>
        <fullName evidence="5">Acetyltransferase</fullName>
        <ecNumber evidence="5">2.3.1.-</ecNumber>
    </recommendedName>
</protein>
<keyword evidence="2 5" id="KW-0808">Transferase</keyword>
<comment type="caution">
    <text evidence="7">The sequence shown here is derived from an EMBL/GenBank/DDBJ whole genome shotgun (WGS) entry which is preliminary data.</text>
</comment>
<name>A0A328UFA2_9FIRM</name>
<dbReference type="Gene3D" id="2.160.10.10">
    <property type="entry name" value="Hexapeptide repeat proteins"/>
    <property type="match status" value="1"/>
</dbReference>
<dbReference type="EC" id="2.3.1.-" evidence="5"/>
<dbReference type="Pfam" id="PF12464">
    <property type="entry name" value="Mac"/>
    <property type="match status" value="1"/>
</dbReference>
<evidence type="ECO:0000313" key="7">
    <source>
        <dbReference type="EMBL" id="RAQ30487.1"/>
    </source>
</evidence>
<dbReference type="InterPro" id="IPR024688">
    <property type="entry name" value="Mac_dom"/>
</dbReference>
<evidence type="ECO:0000256" key="5">
    <source>
        <dbReference type="RuleBase" id="RU367021"/>
    </source>
</evidence>
<feature type="domain" description="Maltose/galactoside acetyltransferase" evidence="6">
    <location>
        <begin position="7"/>
        <end position="61"/>
    </location>
</feature>
<dbReference type="AlphaFoldDB" id="A0A328UFA2"/>
<dbReference type="PANTHER" id="PTHR43017:SF1">
    <property type="entry name" value="ACETYLTRANSFERASE YJL218W-RELATED"/>
    <property type="match status" value="1"/>
</dbReference>
<organism evidence="7 8">
    <name type="scientific">Hydrogeniiclostridium mannosilyticum</name>
    <dbReference type="NCBI Taxonomy" id="2764322"/>
    <lineage>
        <taxon>Bacteria</taxon>
        <taxon>Bacillati</taxon>
        <taxon>Bacillota</taxon>
        <taxon>Clostridia</taxon>
        <taxon>Eubacteriales</taxon>
        <taxon>Acutalibacteraceae</taxon>
        <taxon>Hydrogeniiclostridium</taxon>
    </lineage>
</organism>
<proteinExistence type="inferred from homology"/>